<sequence>MKLQLSLLAAALLTIGAGTVHANSVDLTVTGTITPPSCTIQLSNGGAIDLGQVDLATLSDVADNPLTVQNVDVLITCASAAKVATSVVEDRPGTASTVGDDNFGLNNTAGGNPIGFYKVFAENGVADTVATPVIASSNLSTWTSPAGGTPVAHIGNKFTAVGTTAGGPASATTVGWSLRIEPTIAPSTSLALTGAQAIDGQMTLTLNYL</sequence>
<feature type="chain" id="PRO_5047449352" evidence="1">
    <location>
        <begin position="23"/>
        <end position="209"/>
    </location>
</feature>
<keyword evidence="3" id="KW-1185">Reference proteome</keyword>
<proteinExistence type="predicted"/>
<keyword evidence="1" id="KW-0732">Signal</keyword>
<evidence type="ECO:0000256" key="1">
    <source>
        <dbReference type="SAM" id="SignalP"/>
    </source>
</evidence>
<dbReference type="InterPro" id="IPR010546">
    <property type="entry name" value="DUF1120"/>
</dbReference>
<protein>
    <submittedName>
        <fullName evidence="2">DUF1120 domain-containing protein</fullName>
    </submittedName>
</protein>
<organism evidence="2 3">
    <name type="scientific">Noviluteimonas lactosilytica</name>
    <dbReference type="NCBI Taxonomy" id="2888523"/>
    <lineage>
        <taxon>Bacteria</taxon>
        <taxon>Pseudomonadati</taxon>
        <taxon>Pseudomonadota</taxon>
        <taxon>Gammaproteobacteria</taxon>
        <taxon>Lysobacterales</taxon>
        <taxon>Lysobacteraceae</taxon>
        <taxon>Noviluteimonas</taxon>
    </lineage>
</organism>
<evidence type="ECO:0000313" key="3">
    <source>
        <dbReference type="Proteomes" id="UP001165293"/>
    </source>
</evidence>
<evidence type="ECO:0000313" key="2">
    <source>
        <dbReference type="EMBL" id="MCC8362792.1"/>
    </source>
</evidence>
<dbReference type="RefSeq" id="WP_230526370.1">
    <property type="nucleotide sequence ID" value="NZ_JAJGAK010000001.1"/>
</dbReference>
<dbReference type="Proteomes" id="UP001165293">
    <property type="component" value="Unassembled WGS sequence"/>
</dbReference>
<accession>A0ABS8JGV0</accession>
<gene>
    <name evidence="2" type="ORF">LK996_06845</name>
</gene>
<dbReference type="EMBL" id="JAJGAK010000001">
    <property type="protein sequence ID" value="MCC8362792.1"/>
    <property type="molecule type" value="Genomic_DNA"/>
</dbReference>
<reference evidence="2" key="1">
    <citation type="submission" date="2021-10" db="EMBL/GenBank/DDBJ databases">
        <authorList>
            <person name="Lyu M."/>
            <person name="Wang X."/>
            <person name="Meng X."/>
            <person name="Xu K."/>
        </authorList>
    </citation>
    <scope>NUCLEOTIDE SEQUENCE</scope>
    <source>
        <strain evidence="2">A6</strain>
    </source>
</reference>
<comment type="caution">
    <text evidence="2">The sequence shown here is derived from an EMBL/GenBank/DDBJ whole genome shotgun (WGS) entry which is preliminary data.</text>
</comment>
<feature type="signal peptide" evidence="1">
    <location>
        <begin position="1"/>
        <end position="22"/>
    </location>
</feature>
<dbReference type="Pfam" id="PF06551">
    <property type="entry name" value="DUF1120"/>
    <property type="match status" value="1"/>
</dbReference>
<name>A0ABS8JGV0_9GAMM</name>